<evidence type="ECO:0000259" key="16">
    <source>
        <dbReference type="Pfam" id="PF05199"/>
    </source>
</evidence>
<dbReference type="Gene3D" id="3.50.50.60">
    <property type="entry name" value="FAD/NAD(P)-binding domain"/>
    <property type="match status" value="1"/>
</dbReference>
<dbReference type="InterPro" id="IPR007867">
    <property type="entry name" value="GMC_OxRtase_C"/>
</dbReference>
<evidence type="ECO:0000313" key="17">
    <source>
        <dbReference type="EMBL" id="CRY78450.1"/>
    </source>
</evidence>
<dbReference type="PANTHER" id="PTHR47470:SF1">
    <property type="entry name" value="FAD-DEPENDENT OXIDOREDUCTASE 2 FAD BINDING DOMAIN-CONTAINING PROTEIN"/>
    <property type="match status" value="1"/>
</dbReference>
<dbReference type="SUPFAM" id="SSF54373">
    <property type="entry name" value="FAD-linked reductases, C-terminal domain"/>
    <property type="match status" value="1"/>
</dbReference>
<dbReference type="PANTHER" id="PTHR47470">
    <property type="entry name" value="CHOLESTEROL OXIDASE"/>
    <property type="match status" value="1"/>
</dbReference>
<dbReference type="Gene3D" id="3.30.410.10">
    <property type="entry name" value="Cholesterol Oxidase, domain 2"/>
    <property type="match status" value="1"/>
</dbReference>
<keyword evidence="9" id="KW-0753">Steroid metabolism</keyword>
<gene>
    <name evidence="17" type="primary">choA_1</name>
    <name evidence="17" type="ORF">ERS450000_02934</name>
</gene>
<reference evidence="18" key="1">
    <citation type="submission" date="2015-03" db="EMBL/GenBank/DDBJ databases">
        <authorList>
            <consortium name="Pathogen Informatics"/>
        </authorList>
    </citation>
    <scope>NUCLEOTIDE SEQUENCE [LARGE SCALE GENOMIC DNA]</scope>
    <source>
        <strain evidence="18">NCTC11134</strain>
    </source>
</reference>
<keyword evidence="3" id="KW-0153">Cholesterol metabolism</keyword>
<evidence type="ECO:0000256" key="1">
    <source>
        <dbReference type="ARBA" id="ARBA00001974"/>
    </source>
</evidence>
<comment type="cofactor">
    <cofactor evidence="1">
        <name>FAD</name>
        <dbReference type="ChEBI" id="CHEBI:57692"/>
    </cofactor>
</comment>
<evidence type="ECO:0000256" key="5">
    <source>
        <dbReference type="ARBA" id="ARBA00022827"/>
    </source>
</evidence>
<dbReference type="InterPro" id="IPR006311">
    <property type="entry name" value="TAT_signal"/>
</dbReference>
<evidence type="ECO:0000313" key="18">
    <source>
        <dbReference type="Proteomes" id="UP000057820"/>
    </source>
</evidence>
<accession>A0A0H5NRK7</accession>
<dbReference type="KEGG" id="nfr:ERS450000_02934"/>
<protein>
    <recommendedName>
        <fullName evidence="14">Cholesterol oxidase</fullName>
        <ecNumber evidence="13">1.1.3.6</ecNumber>
        <ecNumber evidence="11">5.3.3.1</ecNumber>
    </recommendedName>
    <alternativeName>
        <fullName evidence="15">Cholesterol isomerase</fullName>
    </alternativeName>
</protein>
<evidence type="ECO:0000256" key="4">
    <source>
        <dbReference type="ARBA" id="ARBA00022630"/>
    </source>
</evidence>
<dbReference type="Pfam" id="PF05199">
    <property type="entry name" value="GMC_oxred_C"/>
    <property type="match status" value="1"/>
</dbReference>
<dbReference type="RefSeq" id="WP_082668667.1">
    <property type="nucleotide sequence ID" value="NZ_CP031418.1"/>
</dbReference>
<keyword evidence="10" id="KW-0413">Isomerase</keyword>
<keyword evidence="4" id="KW-0285">Flavoprotein</keyword>
<dbReference type="Proteomes" id="UP000057820">
    <property type="component" value="Chromosome 1"/>
</dbReference>
<organism evidence="17 18">
    <name type="scientific">Nocardia farcinica</name>
    <dbReference type="NCBI Taxonomy" id="37329"/>
    <lineage>
        <taxon>Bacteria</taxon>
        <taxon>Bacillati</taxon>
        <taxon>Actinomycetota</taxon>
        <taxon>Actinomycetes</taxon>
        <taxon>Mycobacteriales</taxon>
        <taxon>Nocardiaceae</taxon>
        <taxon>Nocardia</taxon>
    </lineage>
</organism>
<keyword evidence="6 17" id="KW-0560">Oxidoreductase</keyword>
<dbReference type="GO" id="GO:0008203">
    <property type="term" value="P:cholesterol metabolic process"/>
    <property type="evidence" value="ECO:0007669"/>
    <property type="project" value="UniProtKB-KW"/>
</dbReference>
<dbReference type="PROSITE" id="PS51318">
    <property type="entry name" value="TAT"/>
    <property type="match status" value="1"/>
</dbReference>
<dbReference type="EC" id="1.1.3.6" evidence="13"/>
<evidence type="ECO:0000256" key="13">
    <source>
        <dbReference type="ARBA" id="ARBA00049723"/>
    </source>
</evidence>
<evidence type="ECO:0000256" key="9">
    <source>
        <dbReference type="ARBA" id="ARBA00023221"/>
    </source>
</evidence>
<keyword evidence="7" id="KW-0443">Lipid metabolism</keyword>
<evidence type="ECO:0000256" key="14">
    <source>
        <dbReference type="ARBA" id="ARBA00049744"/>
    </source>
</evidence>
<evidence type="ECO:0000256" key="12">
    <source>
        <dbReference type="ARBA" id="ARBA00049645"/>
    </source>
</evidence>
<evidence type="ECO:0000256" key="10">
    <source>
        <dbReference type="ARBA" id="ARBA00023235"/>
    </source>
</evidence>
<evidence type="ECO:0000256" key="6">
    <source>
        <dbReference type="ARBA" id="ARBA00023002"/>
    </source>
</evidence>
<evidence type="ECO:0000256" key="11">
    <source>
        <dbReference type="ARBA" id="ARBA00038856"/>
    </source>
</evidence>
<evidence type="ECO:0000256" key="3">
    <source>
        <dbReference type="ARBA" id="ARBA00022548"/>
    </source>
</evidence>
<dbReference type="GO" id="GO:0004769">
    <property type="term" value="F:steroid Delta-isomerase activity"/>
    <property type="evidence" value="ECO:0007669"/>
    <property type="project" value="UniProtKB-EC"/>
</dbReference>
<dbReference type="EC" id="5.3.3.1" evidence="11"/>
<evidence type="ECO:0000256" key="2">
    <source>
        <dbReference type="ARBA" id="ARBA00010790"/>
    </source>
</evidence>
<sequence>MSEITRRSLLTGAAAAGVLLAAAHSTGRQPVAARVNQIPLTREEHRAVVVGSGFGGGVSALRLAQAGVPVLLLERGMRWPTGPNAETFPRASAPDKRLLWYRSNPNLFGQPLAFEPYTGLIEAVAGANMTALCAAGLGGGSLVYQGMSLQPARAVFELHFPAELDWDVLDRVHFPRVARMLGLAVAPDELIDSPNYLAARVFADHVRKAGLPLDKIPMPIDWNYALAELRGEMKPSYTNGDGAMGVNNGGKNSVDVTYIAAAEATGLVRVETLHQVTDVERAADGRWTVHVDRLDTTGAVLEQKIITTGALIMAAGSLNTTKLLVRAAATGRIPDLPDALGHGWGTNADRIYAWFNPAANFGRAQGGPVVYGSKIWDDPHRACTLIQASIPPLQVDPMSTMMVGYGVSADRGHFAYDHAAEEAVLHWPATGDATIQNTRIGPLAHRIAGPGTVLIDTNELFPSTWHALGGACMGTVCDVYGRVHDQPGLYVLDGALMPGNTAACNPSMTIAAVAEHALDTLVAEDVGTVI</sequence>
<dbReference type="InterPro" id="IPR052542">
    <property type="entry name" value="Cholesterol_Oxidase"/>
</dbReference>
<evidence type="ECO:0000256" key="15">
    <source>
        <dbReference type="ARBA" id="ARBA00049778"/>
    </source>
</evidence>
<dbReference type="InterPro" id="IPR036188">
    <property type="entry name" value="FAD/NAD-bd_sf"/>
</dbReference>
<evidence type="ECO:0000256" key="7">
    <source>
        <dbReference type="ARBA" id="ARBA00023098"/>
    </source>
</evidence>
<proteinExistence type="inferred from homology"/>
<keyword evidence="5" id="KW-0274">FAD</keyword>
<comment type="pathway">
    <text evidence="12">Steroid metabolism; cholesterol degradation.</text>
</comment>
<comment type="similarity">
    <text evidence="2">Belongs to the GMC oxidoreductase family.</text>
</comment>
<dbReference type="GO" id="GO:0016995">
    <property type="term" value="F:cholesterol oxidase activity"/>
    <property type="evidence" value="ECO:0007669"/>
    <property type="project" value="UniProtKB-EC"/>
</dbReference>
<dbReference type="EMBL" id="LN868938">
    <property type="protein sequence ID" value="CRY78450.1"/>
    <property type="molecule type" value="Genomic_DNA"/>
</dbReference>
<dbReference type="SUPFAM" id="SSF51905">
    <property type="entry name" value="FAD/NAD(P)-binding domain"/>
    <property type="match status" value="1"/>
</dbReference>
<keyword evidence="8" id="KW-1207">Sterol metabolism</keyword>
<name>A0A0H5NRK7_NOCFR</name>
<feature type="domain" description="Glucose-methanol-choline oxidoreductase C-terminal" evidence="16">
    <location>
        <begin position="460"/>
        <end position="514"/>
    </location>
</feature>
<dbReference type="AlphaFoldDB" id="A0A0H5NRK7"/>
<evidence type="ECO:0000256" key="8">
    <source>
        <dbReference type="ARBA" id="ARBA00023166"/>
    </source>
</evidence>